<name>A0A0E1N9K0_YEREN</name>
<gene>
    <name evidence="1" type="ORF">ERS137941_01038</name>
    <name evidence="2" type="ORF">ERS137959_00809</name>
    <name evidence="3" type="ORF">I6I39_16665</name>
</gene>
<dbReference type="Proteomes" id="UP000041601">
    <property type="component" value="Unassembled WGS sequence"/>
</dbReference>
<proteinExistence type="predicted"/>
<dbReference type="RefSeq" id="WP_005158103.1">
    <property type="nucleotide sequence ID" value="NZ_CGBC01000007.1"/>
</dbReference>
<accession>A0A0E1N9K0</accession>
<dbReference type="Proteomes" id="UP000595309">
    <property type="component" value="Chromosome"/>
</dbReference>
<reference evidence="1 5" key="1">
    <citation type="submission" date="2015-03" db="EMBL/GenBank/DDBJ databases">
        <authorList>
            <person name="Murphy D."/>
        </authorList>
    </citation>
    <scope>NUCLEOTIDE SEQUENCE [LARGE SCALE GENOMIC DNA]</scope>
    <source>
        <strain evidence="1 5">IP26249</strain>
    </source>
</reference>
<evidence type="ECO:0000313" key="1">
    <source>
        <dbReference type="EMBL" id="CFQ56703.1"/>
    </source>
</evidence>
<evidence type="ECO:0000313" key="2">
    <source>
        <dbReference type="EMBL" id="CND29929.1"/>
    </source>
</evidence>
<dbReference type="EMBL" id="CPXJ01000008">
    <property type="protein sequence ID" value="CND29929.1"/>
    <property type="molecule type" value="Genomic_DNA"/>
</dbReference>
<dbReference type="GeneID" id="51907355"/>
<dbReference type="KEGG" id="yet:CH48_4084"/>
<dbReference type="AlphaFoldDB" id="A0A0E1N9K0"/>
<evidence type="ECO:0000313" key="3">
    <source>
        <dbReference type="EMBL" id="QQU46543.1"/>
    </source>
</evidence>
<dbReference type="Proteomes" id="UP000048841">
    <property type="component" value="Unassembled WGS sequence"/>
</dbReference>
<keyword evidence="4" id="KW-1185">Reference proteome</keyword>
<reference evidence="2 4" key="2">
    <citation type="submission" date="2015-03" db="EMBL/GenBank/DDBJ databases">
        <authorList>
            <consortium name="Pathogen Informatics"/>
            <person name="Murphy D."/>
        </authorList>
    </citation>
    <scope>NUCLEOTIDE SEQUENCE [LARGE SCALE GENOMIC DNA]</scope>
    <source>
        <strain evidence="2 4">IP05342</strain>
    </source>
</reference>
<evidence type="ECO:0000313" key="5">
    <source>
        <dbReference type="Proteomes" id="UP000048841"/>
    </source>
</evidence>
<dbReference type="EMBL" id="CGBR01000005">
    <property type="protein sequence ID" value="CFQ56703.1"/>
    <property type="molecule type" value="Genomic_DNA"/>
</dbReference>
<sequence>MAKITAWFTGLSWWQPASVSEGDTSLSQADGAHLLETINAIGGLYGIEFIHH</sequence>
<evidence type="ECO:0000313" key="4">
    <source>
        <dbReference type="Proteomes" id="UP000041601"/>
    </source>
</evidence>
<evidence type="ECO:0000313" key="6">
    <source>
        <dbReference type="Proteomes" id="UP000595309"/>
    </source>
</evidence>
<organism evidence="1 5">
    <name type="scientific">Yersinia enterocolitica</name>
    <dbReference type="NCBI Taxonomy" id="630"/>
    <lineage>
        <taxon>Bacteria</taxon>
        <taxon>Pseudomonadati</taxon>
        <taxon>Pseudomonadota</taxon>
        <taxon>Gammaproteobacteria</taxon>
        <taxon>Enterobacterales</taxon>
        <taxon>Yersiniaceae</taxon>
        <taxon>Yersinia</taxon>
    </lineage>
</organism>
<dbReference type="PATRIC" id="fig|630.30.peg.100"/>
<dbReference type="EMBL" id="CP068146">
    <property type="protein sequence ID" value="QQU46543.1"/>
    <property type="molecule type" value="Genomic_DNA"/>
</dbReference>
<protein>
    <submittedName>
        <fullName evidence="1">Uncharacterized protein</fullName>
    </submittedName>
</protein>
<reference evidence="3 6" key="3">
    <citation type="submission" date="2021-01" db="EMBL/GenBank/DDBJ databases">
        <title>FDA dAtabase for Regulatory Grade micrObial Sequences (FDA-ARGOS): Supporting development and validation of Infectious Disease Dx tests.</title>
        <authorList>
            <person name="Blissenbach B."/>
            <person name="Krut O."/>
            <person name="Tallon L."/>
            <person name="Sadzewicz L."/>
            <person name="Zhao X."/>
            <person name="Boylan J."/>
            <person name="Ott S."/>
            <person name="Bowen H."/>
            <person name="Vavikolanu K."/>
            <person name="Mehta A."/>
            <person name="Aluvathingal J."/>
            <person name="Nadendla S."/>
            <person name="Yan Y."/>
            <person name="Sichtig H."/>
        </authorList>
    </citation>
    <scope>NUCLEOTIDE SEQUENCE [LARGE SCALE GENOMIC DNA]</scope>
    <source>
        <strain evidence="3 6">FDAARGOS_1082</strain>
    </source>
</reference>